<dbReference type="SUPFAM" id="SSF57701">
    <property type="entry name" value="Zn2/Cys6 DNA-binding domain"/>
    <property type="match status" value="1"/>
</dbReference>
<dbReference type="PROSITE" id="PS50048">
    <property type="entry name" value="ZN2_CY6_FUNGAL_2"/>
    <property type="match status" value="1"/>
</dbReference>
<evidence type="ECO:0000256" key="2">
    <source>
        <dbReference type="SAM" id="MobiDB-lite"/>
    </source>
</evidence>
<evidence type="ECO:0000313" key="4">
    <source>
        <dbReference type="EMBL" id="KAK4188647.1"/>
    </source>
</evidence>
<accession>A0AAN7AJT6</accession>
<proteinExistence type="predicted"/>
<keyword evidence="5" id="KW-1185">Reference proteome</keyword>
<dbReference type="GO" id="GO:0008270">
    <property type="term" value="F:zinc ion binding"/>
    <property type="evidence" value="ECO:0007669"/>
    <property type="project" value="InterPro"/>
</dbReference>
<dbReference type="AlphaFoldDB" id="A0AAN7AJT6"/>
<feature type="domain" description="Zn(2)-C6 fungal-type" evidence="3">
    <location>
        <begin position="28"/>
        <end position="61"/>
    </location>
</feature>
<name>A0AAN7AJT6_9PEZI</name>
<organism evidence="4 5">
    <name type="scientific">Podospora australis</name>
    <dbReference type="NCBI Taxonomy" id="1536484"/>
    <lineage>
        <taxon>Eukaryota</taxon>
        <taxon>Fungi</taxon>
        <taxon>Dikarya</taxon>
        <taxon>Ascomycota</taxon>
        <taxon>Pezizomycotina</taxon>
        <taxon>Sordariomycetes</taxon>
        <taxon>Sordariomycetidae</taxon>
        <taxon>Sordariales</taxon>
        <taxon>Podosporaceae</taxon>
        <taxon>Podospora</taxon>
    </lineage>
</organism>
<feature type="region of interest" description="Disordered" evidence="2">
    <location>
        <begin position="287"/>
        <end position="346"/>
    </location>
</feature>
<dbReference type="InterPro" id="IPR001138">
    <property type="entry name" value="Zn2Cys6_DnaBD"/>
</dbReference>
<dbReference type="Proteomes" id="UP001302126">
    <property type="component" value="Unassembled WGS sequence"/>
</dbReference>
<reference evidence="4" key="1">
    <citation type="journal article" date="2023" name="Mol. Phylogenet. Evol.">
        <title>Genome-scale phylogeny and comparative genomics of the fungal order Sordariales.</title>
        <authorList>
            <person name="Hensen N."/>
            <person name="Bonometti L."/>
            <person name="Westerberg I."/>
            <person name="Brannstrom I.O."/>
            <person name="Guillou S."/>
            <person name="Cros-Aarteil S."/>
            <person name="Calhoun S."/>
            <person name="Haridas S."/>
            <person name="Kuo A."/>
            <person name="Mondo S."/>
            <person name="Pangilinan J."/>
            <person name="Riley R."/>
            <person name="LaButti K."/>
            <person name="Andreopoulos B."/>
            <person name="Lipzen A."/>
            <person name="Chen C."/>
            <person name="Yan M."/>
            <person name="Daum C."/>
            <person name="Ng V."/>
            <person name="Clum A."/>
            <person name="Steindorff A."/>
            <person name="Ohm R.A."/>
            <person name="Martin F."/>
            <person name="Silar P."/>
            <person name="Natvig D.O."/>
            <person name="Lalanne C."/>
            <person name="Gautier V."/>
            <person name="Ament-Velasquez S.L."/>
            <person name="Kruys A."/>
            <person name="Hutchinson M.I."/>
            <person name="Powell A.J."/>
            <person name="Barry K."/>
            <person name="Miller A.N."/>
            <person name="Grigoriev I.V."/>
            <person name="Debuchy R."/>
            <person name="Gladieux P."/>
            <person name="Hiltunen Thoren M."/>
            <person name="Johannesson H."/>
        </authorList>
    </citation>
    <scope>NUCLEOTIDE SEQUENCE</scope>
    <source>
        <strain evidence="4">PSN309</strain>
    </source>
</reference>
<sequence>MASRIAPISESATVLPEARSHSPWRRSACDRCRSQKLRCTRKKEDDTSTPCTRCLRIRFPCFTSPAKPPGRLAHRRAAAQEASLCGVDSRRQGPMLTLPASGHGISMGDQLACGNSVYAPWPYIQGHDRPFALDETTMALSWPEETHSINPFDFSVQNSSLLIDAHNPYGNPHVHTSTQHHPSLLAISSPPNYHQVQPFGLDKVQPITLESESPPLFSSSGSDAGVSLAILQQSLSKQLHMVKSLPRDFSILNIPIRTSSEGHGNLNPLASVLSSTSEFLELSQMFRGSDEGGSPRGGHRKSPSITDDGSPQASRWPSPASSVSHHSQVPTQFSTSAGSSSVSSPSSSAVVDPALGGIQLPVQRVSTQQLSGANLLTLVSCYLQLLSIYDAIFEHVLIEVATAIHTGSNMQHALAHALPIGFSRGYGHTDAEQRAALLAQMVERQLETVERALGLPVDYCVSTIRRGGAVYGQGLLSGREASGVLGLLLGPGAQYGEELMMDGFVASTVEQVNVVMSLREKIHGLSGNGRADIC</sequence>
<dbReference type="CDD" id="cd00067">
    <property type="entry name" value="GAL4"/>
    <property type="match status" value="1"/>
</dbReference>
<evidence type="ECO:0000256" key="1">
    <source>
        <dbReference type="ARBA" id="ARBA00023242"/>
    </source>
</evidence>
<comment type="caution">
    <text evidence="4">The sequence shown here is derived from an EMBL/GenBank/DDBJ whole genome shotgun (WGS) entry which is preliminary data.</text>
</comment>
<dbReference type="Pfam" id="PF00172">
    <property type="entry name" value="Zn_clus"/>
    <property type="match status" value="1"/>
</dbReference>
<dbReference type="InterPro" id="IPR036864">
    <property type="entry name" value="Zn2-C6_fun-type_DNA-bd_sf"/>
</dbReference>
<protein>
    <recommendedName>
        <fullName evidence="3">Zn(2)-C6 fungal-type domain-containing protein</fullName>
    </recommendedName>
</protein>
<feature type="compositionally biased region" description="Low complexity" evidence="2">
    <location>
        <begin position="334"/>
        <end position="346"/>
    </location>
</feature>
<reference evidence="4" key="2">
    <citation type="submission" date="2023-05" db="EMBL/GenBank/DDBJ databases">
        <authorList>
            <consortium name="Lawrence Berkeley National Laboratory"/>
            <person name="Steindorff A."/>
            <person name="Hensen N."/>
            <person name="Bonometti L."/>
            <person name="Westerberg I."/>
            <person name="Brannstrom I.O."/>
            <person name="Guillou S."/>
            <person name="Cros-Aarteil S."/>
            <person name="Calhoun S."/>
            <person name="Haridas S."/>
            <person name="Kuo A."/>
            <person name="Mondo S."/>
            <person name="Pangilinan J."/>
            <person name="Riley R."/>
            <person name="Labutti K."/>
            <person name="Andreopoulos B."/>
            <person name="Lipzen A."/>
            <person name="Chen C."/>
            <person name="Yanf M."/>
            <person name="Daum C."/>
            <person name="Ng V."/>
            <person name="Clum A."/>
            <person name="Ohm R."/>
            <person name="Martin F."/>
            <person name="Silar P."/>
            <person name="Natvig D."/>
            <person name="Lalanne C."/>
            <person name="Gautier V."/>
            <person name="Ament-Velasquez S.L."/>
            <person name="Kruys A."/>
            <person name="Hutchinson M.I."/>
            <person name="Powell A.J."/>
            <person name="Barry K."/>
            <person name="Miller A.N."/>
            <person name="Grigoriev I.V."/>
            <person name="Debuchy R."/>
            <person name="Gladieux P."/>
            <person name="Thoren M.H."/>
            <person name="Johannesson H."/>
        </authorList>
    </citation>
    <scope>NUCLEOTIDE SEQUENCE</scope>
    <source>
        <strain evidence="4">PSN309</strain>
    </source>
</reference>
<evidence type="ECO:0000313" key="5">
    <source>
        <dbReference type="Proteomes" id="UP001302126"/>
    </source>
</evidence>
<dbReference type="SMART" id="SM00066">
    <property type="entry name" value="GAL4"/>
    <property type="match status" value="1"/>
</dbReference>
<gene>
    <name evidence="4" type="ORF">QBC35DRAFT_186341</name>
</gene>
<keyword evidence="1" id="KW-0539">Nucleus</keyword>
<dbReference type="EMBL" id="MU864385">
    <property type="protein sequence ID" value="KAK4188647.1"/>
    <property type="molecule type" value="Genomic_DNA"/>
</dbReference>
<dbReference type="GO" id="GO:0000981">
    <property type="term" value="F:DNA-binding transcription factor activity, RNA polymerase II-specific"/>
    <property type="evidence" value="ECO:0007669"/>
    <property type="project" value="InterPro"/>
</dbReference>
<evidence type="ECO:0000259" key="3">
    <source>
        <dbReference type="PROSITE" id="PS50048"/>
    </source>
</evidence>
<dbReference type="PROSITE" id="PS00463">
    <property type="entry name" value="ZN2_CY6_FUNGAL_1"/>
    <property type="match status" value="1"/>
</dbReference>
<feature type="compositionally biased region" description="Polar residues" evidence="2">
    <location>
        <begin position="303"/>
        <end position="333"/>
    </location>
</feature>
<dbReference type="Gene3D" id="4.10.240.10">
    <property type="entry name" value="Zn(2)-C6 fungal-type DNA-binding domain"/>
    <property type="match status" value="1"/>
</dbReference>